<evidence type="ECO:0000313" key="2">
    <source>
        <dbReference type="Proteomes" id="UP000789920"/>
    </source>
</evidence>
<name>A0ACA9RJV8_9GLOM</name>
<organism evidence="1 2">
    <name type="scientific">Racocetra persica</name>
    <dbReference type="NCBI Taxonomy" id="160502"/>
    <lineage>
        <taxon>Eukaryota</taxon>
        <taxon>Fungi</taxon>
        <taxon>Fungi incertae sedis</taxon>
        <taxon>Mucoromycota</taxon>
        <taxon>Glomeromycotina</taxon>
        <taxon>Glomeromycetes</taxon>
        <taxon>Diversisporales</taxon>
        <taxon>Gigasporaceae</taxon>
        <taxon>Racocetra</taxon>
    </lineage>
</organism>
<protein>
    <submittedName>
        <fullName evidence="1">27400_t:CDS:1</fullName>
    </submittedName>
</protein>
<accession>A0ACA9RJV8</accession>
<keyword evidence="2" id="KW-1185">Reference proteome</keyword>
<comment type="caution">
    <text evidence="1">The sequence shown here is derived from an EMBL/GenBank/DDBJ whole genome shotgun (WGS) entry which is preliminary data.</text>
</comment>
<evidence type="ECO:0000313" key="1">
    <source>
        <dbReference type="EMBL" id="CAG8796493.1"/>
    </source>
</evidence>
<feature type="non-terminal residue" evidence="1">
    <location>
        <position position="195"/>
    </location>
</feature>
<reference evidence="1" key="1">
    <citation type="submission" date="2021-06" db="EMBL/GenBank/DDBJ databases">
        <authorList>
            <person name="Kallberg Y."/>
            <person name="Tangrot J."/>
            <person name="Rosling A."/>
        </authorList>
    </citation>
    <scope>NUCLEOTIDE SEQUENCE</scope>
    <source>
        <strain evidence="1">MA461A</strain>
    </source>
</reference>
<proteinExistence type="predicted"/>
<dbReference type="EMBL" id="CAJVQC010056468">
    <property type="protein sequence ID" value="CAG8796493.1"/>
    <property type="molecule type" value="Genomic_DNA"/>
</dbReference>
<gene>
    <name evidence="1" type="ORF">RPERSI_LOCUS20171</name>
</gene>
<sequence>MSPTNSPWIISPNMQQIIDKFENEILCQFLYVPCSICSKLMYSKKSKWIEQDSDTDYLLNVSYSNITLTTNPIPPPNQKRRYLSPIFLHCSLVRTLGANPFTEYQSFVGTINYSRNFYSLSLYFGLLDAFLEPQTATPWLDNSLTDAINWLKENNPFLHSYSQMLPSDLSAHLSLPVATHLPNDENVPRMQQGDI</sequence>
<dbReference type="Proteomes" id="UP000789920">
    <property type="component" value="Unassembled WGS sequence"/>
</dbReference>